<sequence length="113" mass="12470">SSTASKVTTKSSILSLDDDDDFLSKRPIKKNTKPVDNDDIFADVNNKSQSGNKAKKDWSIMNKSGTNDTDDIFNDLKSKSSNTSKPKSTNVNNKPAKDLDDIFDDPLNVTSKR</sequence>
<feature type="region of interest" description="Disordered" evidence="1">
    <location>
        <begin position="17"/>
        <end position="113"/>
    </location>
</feature>
<gene>
    <name evidence="2" type="ORF">OXD698_LOCUS49410</name>
</gene>
<dbReference type="Proteomes" id="UP000663844">
    <property type="component" value="Unassembled WGS sequence"/>
</dbReference>
<protein>
    <submittedName>
        <fullName evidence="2">Uncharacterized protein</fullName>
    </submittedName>
</protein>
<feature type="compositionally biased region" description="Low complexity" evidence="1">
    <location>
        <begin position="79"/>
        <end position="94"/>
    </location>
</feature>
<feature type="non-terminal residue" evidence="2">
    <location>
        <position position="1"/>
    </location>
</feature>
<name>A0A820LUC4_9BILA</name>
<organism evidence="2 3">
    <name type="scientific">Adineta steineri</name>
    <dbReference type="NCBI Taxonomy" id="433720"/>
    <lineage>
        <taxon>Eukaryota</taxon>
        <taxon>Metazoa</taxon>
        <taxon>Spiralia</taxon>
        <taxon>Gnathifera</taxon>
        <taxon>Rotifera</taxon>
        <taxon>Eurotatoria</taxon>
        <taxon>Bdelloidea</taxon>
        <taxon>Adinetida</taxon>
        <taxon>Adinetidae</taxon>
        <taxon>Adineta</taxon>
    </lineage>
</organism>
<evidence type="ECO:0000313" key="2">
    <source>
        <dbReference type="EMBL" id="CAF4362896.1"/>
    </source>
</evidence>
<dbReference type="AlphaFoldDB" id="A0A820LUC4"/>
<comment type="caution">
    <text evidence="2">The sequence shown here is derived from an EMBL/GenBank/DDBJ whole genome shotgun (WGS) entry which is preliminary data.</text>
</comment>
<dbReference type="EMBL" id="CAJOAZ010022137">
    <property type="protein sequence ID" value="CAF4362896.1"/>
    <property type="molecule type" value="Genomic_DNA"/>
</dbReference>
<evidence type="ECO:0000256" key="1">
    <source>
        <dbReference type="SAM" id="MobiDB-lite"/>
    </source>
</evidence>
<reference evidence="2" key="1">
    <citation type="submission" date="2021-02" db="EMBL/GenBank/DDBJ databases">
        <authorList>
            <person name="Nowell W R."/>
        </authorList>
    </citation>
    <scope>NUCLEOTIDE SEQUENCE</scope>
</reference>
<evidence type="ECO:0000313" key="3">
    <source>
        <dbReference type="Proteomes" id="UP000663844"/>
    </source>
</evidence>
<accession>A0A820LUC4</accession>
<proteinExistence type="predicted"/>